<keyword evidence="3" id="KW-1185">Reference proteome</keyword>
<dbReference type="GeneID" id="60422906"/>
<dbReference type="Proteomes" id="UP000058925">
    <property type="component" value="Chromosome"/>
</dbReference>
<reference evidence="3" key="1">
    <citation type="submission" date="2015-10" db="EMBL/GenBank/DDBJ databases">
        <title>Niche specialization of a soil ammonia-oxidizing archaeon, Candidatus Nitrosocosmicus oleophilus.</title>
        <authorList>
            <person name="Jung M.-Y."/>
            <person name="Rhee S.-K."/>
        </authorList>
    </citation>
    <scope>NUCLEOTIDE SEQUENCE [LARGE SCALE GENOMIC DNA]</scope>
    <source>
        <strain evidence="3">MY3</strain>
    </source>
</reference>
<keyword evidence="1" id="KW-1133">Transmembrane helix</keyword>
<accession>A0A654M3L4</accession>
<organism evidence="2 3">
    <name type="scientific">Candidatus Nitrosocosmicus oleophilus</name>
    <dbReference type="NCBI Taxonomy" id="1353260"/>
    <lineage>
        <taxon>Archaea</taxon>
        <taxon>Nitrososphaerota</taxon>
        <taxon>Nitrososphaeria</taxon>
        <taxon>Nitrososphaerales</taxon>
        <taxon>Nitrososphaeraceae</taxon>
        <taxon>Candidatus Nitrosocosmicus</taxon>
    </lineage>
</organism>
<evidence type="ECO:0000256" key="1">
    <source>
        <dbReference type="SAM" id="Phobius"/>
    </source>
</evidence>
<dbReference type="EMBL" id="CP012850">
    <property type="protein sequence ID" value="ALI37226.1"/>
    <property type="molecule type" value="Genomic_DNA"/>
</dbReference>
<evidence type="ECO:0000313" key="3">
    <source>
        <dbReference type="Proteomes" id="UP000058925"/>
    </source>
</evidence>
<name>A0A654M3L4_9ARCH</name>
<dbReference type="AlphaFoldDB" id="A0A654M3L4"/>
<sequence>MRIGKIIIKIVYIFIPIIYLTFNFLLSSEIIRFEESDNPYLVNFVGNGILWFLLFYMFLVIIFVIVYSRYLSSRNAETLSLEYDLIKPLKTFYLVITFISYFVVFTTSTFDYPHGYDNFIFAVTFVSIVSWSSLNYYYGRKLFHNEYLVKIVQGYLLLSLKGLGDDRIISFQKGIALYDSFLSRTINMKLKKKTEIFSKIPFMSNVEQENIINKLLSSLNYDRYHILHPLALLIEEEPQNFLIHITIGEIIVEVFKTFILPIITIIGPVILGYFITEMIPK</sequence>
<feature type="transmembrane region" description="Helical" evidence="1">
    <location>
        <begin position="258"/>
        <end position="276"/>
    </location>
</feature>
<feature type="transmembrane region" description="Helical" evidence="1">
    <location>
        <begin position="92"/>
        <end position="113"/>
    </location>
</feature>
<feature type="transmembrane region" description="Helical" evidence="1">
    <location>
        <begin position="7"/>
        <end position="28"/>
    </location>
</feature>
<gene>
    <name evidence="2" type="ORF">NMY3_03039</name>
</gene>
<evidence type="ECO:0000313" key="2">
    <source>
        <dbReference type="EMBL" id="ALI37226.1"/>
    </source>
</evidence>
<keyword evidence="1" id="KW-0812">Transmembrane</keyword>
<protein>
    <submittedName>
        <fullName evidence="2">Uncharacterized protein</fullName>
    </submittedName>
</protein>
<feature type="transmembrane region" description="Helical" evidence="1">
    <location>
        <begin position="119"/>
        <end position="138"/>
    </location>
</feature>
<dbReference type="KEGG" id="taa:NMY3_03039"/>
<feature type="transmembrane region" description="Helical" evidence="1">
    <location>
        <begin position="48"/>
        <end position="71"/>
    </location>
</feature>
<proteinExistence type="predicted"/>
<dbReference type="RefSeq" id="WP_196816330.1">
    <property type="nucleotide sequence ID" value="NZ_CP012850.1"/>
</dbReference>
<keyword evidence="1" id="KW-0472">Membrane</keyword>